<dbReference type="Gene3D" id="3.40.1350.10">
    <property type="match status" value="1"/>
</dbReference>
<dbReference type="Proteomes" id="UP000463868">
    <property type="component" value="Chromosome"/>
</dbReference>
<dbReference type="GO" id="GO:0003677">
    <property type="term" value="F:DNA binding"/>
    <property type="evidence" value="ECO:0007669"/>
    <property type="project" value="InterPro"/>
</dbReference>
<dbReference type="GO" id="GO:0009307">
    <property type="term" value="P:DNA restriction-modification system"/>
    <property type="evidence" value="ECO:0007669"/>
    <property type="project" value="InterPro"/>
</dbReference>
<reference evidence="2 3" key="1">
    <citation type="submission" date="2018-08" db="EMBL/GenBank/DDBJ databases">
        <title>Analysis of the genomic diversity of Mexican Acinetobacter haemolyticus clinical isolates.</title>
        <authorList>
            <person name="Castro-Jaimes S."/>
            <person name="Cevallos M.A."/>
        </authorList>
    </citation>
    <scope>NUCLEOTIDE SEQUENCE [LARGE SCALE GENOMIC DNA]</scope>
    <source>
        <strain evidence="2 3">AN43</strain>
    </source>
</reference>
<organism evidence="2 3">
    <name type="scientific">Acinetobacter haemolyticus</name>
    <dbReference type="NCBI Taxonomy" id="29430"/>
    <lineage>
        <taxon>Bacteria</taxon>
        <taxon>Pseudomonadati</taxon>
        <taxon>Pseudomonadota</taxon>
        <taxon>Gammaproteobacteria</taxon>
        <taxon>Moraxellales</taxon>
        <taxon>Moraxellaceae</taxon>
        <taxon>Acinetobacter</taxon>
    </lineage>
</organism>
<dbReference type="GO" id="GO:0004519">
    <property type="term" value="F:endonuclease activity"/>
    <property type="evidence" value="ECO:0007669"/>
    <property type="project" value="UniProtKB-KW"/>
</dbReference>
<gene>
    <name evidence="2" type="ORF">AhaeAN43_13905</name>
</gene>
<evidence type="ECO:0000313" key="3">
    <source>
        <dbReference type="Proteomes" id="UP000463868"/>
    </source>
</evidence>
<keyword evidence="2" id="KW-0378">Hydrolase</keyword>
<feature type="domain" description="Restriction endonuclease type IV Mrr" evidence="1">
    <location>
        <begin position="8"/>
        <end position="119"/>
    </location>
</feature>
<dbReference type="EMBL" id="CP031976">
    <property type="protein sequence ID" value="QHI14377.1"/>
    <property type="molecule type" value="Genomic_DNA"/>
</dbReference>
<keyword evidence="2" id="KW-0540">Nuclease</keyword>
<accession>A0A6B2B7D5</accession>
<dbReference type="Pfam" id="PF04471">
    <property type="entry name" value="Mrr_cat"/>
    <property type="match status" value="1"/>
</dbReference>
<dbReference type="RefSeq" id="WP_005092225.1">
    <property type="nucleotide sequence ID" value="NZ_BKQF01000055.1"/>
</dbReference>
<evidence type="ECO:0000313" key="2">
    <source>
        <dbReference type="EMBL" id="QHI14377.1"/>
    </source>
</evidence>
<evidence type="ECO:0000259" key="1">
    <source>
        <dbReference type="Pfam" id="PF04471"/>
    </source>
</evidence>
<protein>
    <submittedName>
        <fullName evidence="2">Restriction endonuclease</fullName>
    </submittedName>
</protein>
<sequence length="289" mass="32647">MIKIDIYDISVEKFEELAFNFLQEQKDLTSLENLTSGKIDSGYDFSATLKDAEKPCKIAIEAKHRRKLSKQDLYRIAETAERIKSGFDGFILITSAKLNEEEQELLKKLLLSSGYTLVKIYQGVTFEALTKTSNSKARADIIKSKRSEIKNLAFGIISIILTLIASTSSLITNFLDEDKNLDTRIENVANALESIKSLEKHLTEIKSDMQKTQRESETIKREYEKSQELKQLTDDQQAAIRAAIGASSPPWWIKPLDYFFGFILGIGASVIASFIHERIKRNKALNSPA</sequence>
<proteinExistence type="predicted"/>
<dbReference type="InterPro" id="IPR011856">
    <property type="entry name" value="tRNA_endonuc-like_dom_sf"/>
</dbReference>
<dbReference type="AlphaFoldDB" id="A0A6B2B7D5"/>
<dbReference type="InterPro" id="IPR007560">
    <property type="entry name" value="Restrct_endonuc_IV_Mrr"/>
</dbReference>
<name>A0A6B2B7D5_ACIHA</name>
<keyword evidence="2" id="KW-0255">Endonuclease</keyword>